<keyword evidence="2" id="KW-0732">Signal</keyword>
<gene>
    <name evidence="4" type="ORF">VSS37_11570</name>
</gene>
<comment type="caution">
    <text evidence="4">The sequence shown here is derived from an EMBL/GenBank/DDBJ whole genome shotgun (WGS) entry which is preliminary data.</text>
</comment>
<feature type="chain" id="PRO_5047298865" evidence="2">
    <location>
        <begin position="24"/>
        <end position="131"/>
    </location>
</feature>
<proteinExistence type="predicted"/>
<evidence type="ECO:0000313" key="4">
    <source>
        <dbReference type="EMBL" id="MEB4591620.1"/>
    </source>
</evidence>
<dbReference type="RefSeq" id="WP_324695362.1">
    <property type="nucleotide sequence ID" value="NZ_JAYMYJ010000110.1"/>
</dbReference>
<reference evidence="5" key="1">
    <citation type="submission" date="2023-07" db="EMBL/GenBank/DDBJ databases">
        <title>The carbon used by Thiothrix.</title>
        <authorList>
            <person name="Chen L."/>
        </authorList>
    </citation>
    <scope>NUCLEOTIDE SEQUENCE [LARGE SCALE GENOMIC DNA]</scope>
</reference>
<sequence length="131" mass="13592">MRLALTSVIGGALLVSSMGYALADPAAKPDLFALLAIPKISLDDAIKTAEQTVSGKLVKAELNNDSHPNTYRVAIADSDSRTITSIRIDTRTGKVLGTKVYHPGSRATRASSRAAKKAAITTAASTTPASP</sequence>
<evidence type="ECO:0000256" key="1">
    <source>
        <dbReference type="SAM" id="MobiDB-lite"/>
    </source>
</evidence>
<dbReference type="Proteomes" id="UP001308005">
    <property type="component" value="Unassembled WGS sequence"/>
</dbReference>
<dbReference type="EMBL" id="JAYMYJ010000110">
    <property type="protein sequence ID" value="MEB4591620.1"/>
    <property type="molecule type" value="Genomic_DNA"/>
</dbReference>
<organism evidence="4 5">
    <name type="scientific">Candidatus Thiothrix phosphatis</name>
    <dbReference type="NCBI Taxonomy" id="3112415"/>
    <lineage>
        <taxon>Bacteria</taxon>
        <taxon>Pseudomonadati</taxon>
        <taxon>Pseudomonadota</taxon>
        <taxon>Gammaproteobacteria</taxon>
        <taxon>Thiotrichales</taxon>
        <taxon>Thiotrichaceae</taxon>
        <taxon>Thiothrix</taxon>
    </lineage>
</organism>
<dbReference type="InterPro" id="IPR025711">
    <property type="entry name" value="PepSY"/>
</dbReference>
<evidence type="ECO:0000259" key="3">
    <source>
        <dbReference type="Pfam" id="PF03413"/>
    </source>
</evidence>
<evidence type="ECO:0000256" key="2">
    <source>
        <dbReference type="SAM" id="SignalP"/>
    </source>
</evidence>
<feature type="region of interest" description="Disordered" evidence="1">
    <location>
        <begin position="105"/>
        <end position="131"/>
    </location>
</feature>
<name>A0ABU6CXX7_9GAMM</name>
<keyword evidence="5" id="KW-1185">Reference proteome</keyword>
<feature type="domain" description="PepSY" evidence="3">
    <location>
        <begin position="39"/>
        <end position="98"/>
    </location>
</feature>
<accession>A0ABU6CXX7</accession>
<evidence type="ECO:0000313" key="5">
    <source>
        <dbReference type="Proteomes" id="UP001308005"/>
    </source>
</evidence>
<dbReference type="Gene3D" id="3.10.450.40">
    <property type="match status" value="1"/>
</dbReference>
<dbReference type="Pfam" id="PF03413">
    <property type="entry name" value="PepSY"/>
    <property type="match status" value="1"/>
</dbReference>
<protein>
    <submittedName>
        <fullName evidence="4">PepSY domain-containing protein</fullName>
    </submittedName>
</protein>
<feature type="signal peptide" evidence="2">
    <location>
        <begin position="1"/>
        <end position="23"/>
    </location>
</feature>